<proteinExistence type="predicted"/>
<gene>
    <name evidence="4" type="ORF">PIB30_016941</name>
</gene>
<keyword evidence="3" id="KW-1133">Transmembrane helix</keyword>
<name>A0ABU6X7Q6_9FABA</name>
<sequence length="217" mass="24630">MEAETLHISMTAAPSRSSASSLCVRKAIWLTVSLFLIITLIIAIAWSVLKPRPPGFRVSSVSVSNFSVSDSELKGRYEIDLNITNPNKRVDVKVDEFIFLVCYDTVVVSAPKPVLQQPLIMYAEKMREREMKVELRLMNTAPNGRKKKMVKDWKKRVVNFNVRMKARVTYEDGIWGTKEKFLDIYCGDLDVEFFSIKDTGKLLGVGKDCNVTALEED</sequence>
<protein>
    <recommendedName>
        <fullName evidence="6">Late embryogenesis abundant protein LEA-2 subgroup domain-containing protein</fullName>
    </recommendedName>
</protein>
<evidence type="ECO:0000313" key="5">
    <source>
        <dbReference type="Proteomes" id="UP001341840"/>
    </source>
</evidence>
<evidence type="ECO:0000313" key="4">
    <source>
        <dbReference type="EMBL" id="MED6193210.1"/>
    </source>
</evidence>
<accession>A0ABU6X7Q6</accession>
<keyword evidence="2 3" id="KW-0472">Membrane</keyword>
<dbReference type="PANTHER" id="PTHR31234:SF55">
    <property type="entry name" value="LATE EMBRYOGENESIS ABUNDANT (LEA) HYDROXYPROLINE-RICH GLYCOPROTEIN FAMILY"/>
    <property type="match status" value="1"/>
</dbReference>
<reference evidence="4 5" key="1">
    <citation type="journal article" date="2023" name="Plants (Basel)">
        <title>Bridging the Gap: Combining Genomics and Transcriptomics Approaches to Understand Stylosanthes scabra, an Orphan Legume from the Brazilian Caatinga.</title>
        <authorList>
            <person name="Ferreira-Neto J.R.C."/>
            <person name="da Silva M.D."/>
            <person name="Binneck E."/>
            <person name="de Melo N.F."/>
            <person name="da Silva R.H."/>
            <person name="de Melo A.L.T.M."/>
            <person name="Pandolfi V."/>
            <person name="Bustamante F.O."/>
            <person name="Brasileiro-Vidal A.C."/>
            <person name="Benko-Iseppon A.M."/>
        </authorList>
    </citation>
    <scope>NUCLEOTIDE SEQUENCE [LARGE SCALE GENOMIC DNA]</scope>
    <source>
        <tissue evidence="4">Leaves</tissue>
    </source>
</reference>
<dbReference type="InterPro" id="IPR044839">
    <property type="entry name" value="NDR1-like"/>
</dbReference>
<organism evidence="4 5">
    <name type="scientific">Stylosanthes scabra</name>
    <dbReference type="NCBI Taxonomy" id="79078"/>
    <lineage>
        <taxon>Eukaryota</taxon>
        <taxon>Viridiplantae</taxon>
        <taxon>Streptophyta</taxon>
        <taxon>Embryophyta</taxon>
        <taxon>Tracheophyta</taxon>
        <taxon>Spermatophyta</taxon>
        <taxon>Magnoliopsida</taxon>
        <taxon>eudicotyledons</taxon>
        <taxon>Gunneridae</taxon>
        <taxon>Pentapetalae</taxon>
        <taxon>rosids</taxon>
        <taxon>fabids</taxon>
        <taxon>Fabales</taxon>
        <taxon>Fabaceae</taxon>
        <taxon>Papilionoideae</taxon>
        <taxon>50 kb inversion clade</taxon>
        <taxon>dalbergioids sensu lato</taxon>
        <taxon>Dalbergieae</taxon>
        <taxon>Pterocarpus clade</taxon>
        <taxon>Stylosanthes</taxon>
    </lineage>
</organism>
<evidence type="ECO:0000256" key="2">
    <source>
        <dbReference type="ARBA" id="ARBA00023136"/>
    </source>
</evidence>
<keyword evidence="3" id="KW-0812">Transmembrane</keyword>
<dbReference type="EMBL" id="JASCZI010211497">
    <property type="protein sequence ID" value="MED6193210.1"/>
    <property type="molecule type" value="Genomic_DNA"/>
</dbReference>
<evidence type="ECO:0000256" key="1">
    <source>
        <dbReference type="ARBA" id="ARBA00004370"/>
    </source>
</evidence>
<evidence type="ECO:0008006" key="6">
    <source>
        <dbReference type="Google" id="ProtNLM"/>
    </source>
</evidence>
<comment type="subcellular location">
    <subcellularLocation>
        <location evidence="1">Membrane</location>
    </subcellularLocation>
</comment>
<dbReference type="PANTHER" id="PTHR31234">
    <property type="entry name" value="LATE EMBRYOGENESIS ABUNDANT (LEA) HYDROXYPROLINE-RICH GLYCOPROTEIN FAMILY"/>
    <property type="match status" value="1"/>
</dbReference>
<feature type="transmembrane region" description="Helical" evidence="3">
    <location>
        <begin position="27"/>
        <end position="49"/>
    </location>
</feature>
<dbReference type="Proteomes" id="UP001341840">
    <property type="component" value="Unassembled WGS sequence"/>
</dbReference>
<comment type="caution">
    <text evidence="4">The sequence shown here is derived from an EMBL/GenBank/DDBJ whole genome shotgun (WGS) entry which is preliminary data.</text>
</comment>
<evidence type="ECO:0000256" key="3">
    <source>
        <dbReference type="SAM" id="Phobius"/>
    </source>
</evidence>
<keyword evidence="5" id="KW-1185">Reference proteome</keyword>